<keyword evidence="1" id="KW-1133">Transmembrane helix</keyword>
<reference evidence="2 3" key="1">
    <citation type="journal article" date="2018" name="Nat. Ecol. Evol.">
        <title>Pezizomycetes genomes reveal the molecular basis of ectomycorrhizal truffle lifestyle.</title>
        <authorList>
            <person name="Murat C."/>
            <person name="Payen T."/>
            <person name="Noel B."/>
            <person name="Kuo A."/>
            <person name="Morin E."/>
            <person name="Chen J."/>
            <person name="Kohler A."/>
            <person name="Krizsan K."/>
            <person name="Balestrini R."/>
            <person name="Da Silva C."/>
            <person name="Montanini B."/>
            <person name="Hainaut M."/>
            <person name="Levati E."/>
            <person name="Barry K.W."/>
            <person name="Belfiori B."/>
            <person name="Cichocki N."/>
            <person name="Clum A."/>
            <person name="Dockter R.B."/>
            <person name="Fauchery L."/>
            <person name="Guy J."/>
            <person name="Iotti M."/>
            <person name="Le Tacon F."/>
            <person name="Lindquist E.A."/>
            <person name="Lipzen A."/>
            <person name="Malagnac F."/>
            <person name="Mello A."/>
            <person name="Molinier V."/>
            <person name="Miyauchi S."/>
            <person name="Poulain J."/>
            <person name="Riccioni C."/>
            <person name="Rubini A."/>
            <person name="Sitrit Y."/>
            <person name="Splivallo R."/>
            <person name="Traeger S."/>
            <person name="Wang M."/>
            <person name="Zifcakova L."/>
            <person name="Wipf D."/>
            <person name="Zambonelli A."/>
            <person name="Paolocci F."/>
            <person name="Nowrousian M."/>
            <person name="Ottonello S."/>
            <person name="Baldrian P."/>
            <person name="Spatafora J.W."/>
            <person name="Henrissat B."/>
            <person name="Nagy L.G."/>
            <person name="Aury J.M."/>
            <person name="Wincker P."/>
            <person name="Grigoriev I.V."/>
            <person name="Bonfante P."/>
            <person name="Martin F.M."/>
        </authorList>
    </citation>
    <scope>NUCLEOTIDE SEQUENCE [LARGE SCALE GENOMIC DNA]</scope>
    <source>
        <strain evidence="2 3">120613-1</strain>
    </source>
</reference>
<keyword evidence="3" id="KW-1185">Reference proteome</keyword>
<organism evidence="2 3">
    <name type="scientific">Choiromyces venosus 120613-1</name>
    <dbReference type="NCBI Taxonomy" id="1336337"/>
    <lineage>
        <taxon>Eukaryota</taxon>
        <taxon>Fungi</taxon>
        <taxon>Dikarya</taxon>
        <taxon>Ascomycota</taxon>
        <taxon>Pezizomycotina</taxon>
        <taxon>Pezizomycetes</taxon>
        <taxon>Pezizales</taxon>
        <taxon>Tuberaceae</taxon>
        <taxon>Choiromyces</taxon>
    </lineage>
</organism>
<evidence type="ECO:0000313" key="3">
    <source>
        <dbReference type="Proteomes" id="UP000276215"/>
    </source>
</evidence>
<accession>A0A3N4J214</accession>
<sequence length="77" mass="8757">MGSIVAEVSSTGTFHRGKNLSCPRFAKSLQKQSPHSTTTSASSITRRYILHDILFYIPLNLFLNVIFWPRYAIIFPI</sequence>
<dbReference type="EMBL" id="ML120523">
    <property type="protein sequence ID" value="RPA90500.1"/>
    <property type="molecule type" value="Genomic_DNA"/>
</dbReference>
<keyword evidence="1" id="KW-0472">Membrane</keyword>
<evidence type="ECO:0000256" key="1">
    <source>
        <dbReference type="SAM" id="Phobius"/>
    </source>
</evidence>
<proteinExistence type="predicted"/>
<keyword evidence="1" id="KW-0812">Transmembrane</keyword>
<dbReference type="AlphaFoldDB" id="A0A3N4J214"/>
<gene>
    <name evidence="2" type="ORF">L873DRAFT_433750</name>
</gene>
<dbReference type="Proteomes" id="UP000276215">
    <property type="component" value="Unassembled WGS sequence"/>
</dbReference>
<feature type="transmembrane region" description="Helical" evidence="1">
    <location>
        <begin position="53"/>
        <end position="74"/>
    </location>
</feature>
<name>A0A3N4J214_9PEZI</name>
<evidence type="ECO:0000313" key="2">
    <source>
        <dbReference type="EMBL" id="RPA90500.1"/>
    </source>
</evidence>
<protein>
    <submittedName>
        <fullName evidence="2">Uncharacterized protein</fullName>
    </submittedName>
</protein>